<name>A0ABQ8A2H5_BRANA</name>
<keyword evidence="5" id="KW-0378">Hydrolase</keyword>
<evidence type="ECO:0000256" key="4">
    <source>
        <dbReference type="ARBA" id="ARBA00022786"/>
    </source>
</evidence>
<evidence type="ECO:0000256" key="7">
    <source>
        <dbReference type="SAM" id="MobiDB-lite"/>
    </source>
</evidence>
<feature type="compositionally biased region" description="Basic residues" evidence="7">
    <location>
        <begin position="226"/>
        <end position="237"/>
    </location>
</feature>
<dbReference type="InterPro" id="IPR040053">
    <property type="entry name" value="JOSD1/2"/>
</dbReference>
<proteinExistence type="predicted"/>
<keyword evidence="4" id="KW-0833">Ubl conjugation pathway</keyword>
<feature type="compositionally biased region" description="Polar residues" evidence="7">
    <location>
        <begin position="168"/>
        <end position="181"/>
    </location>
</feature>
<organism evidence="9 10">
    <name type="scientific">Brassica napus</name>
    <name type="common">Rape</name>
    <dbReference type="NCBI Taxonomy" id="3708"/>
    <lineage>
        <taxon>Eukaryota</taxon>
        <taxon>Viridiplantae</taxon>
        <taxon>Streptophyta</taxon>
        <taxon>Embryophyta</taxon>
        <taxon>Tracheophyta</taxon>
        <taxon>Spermatophyta</taxon>
        <taxon>Magnoliopsida</taxon>
        <taxon>eudicotyledons</taxon>
        <taxon>Gunneridae</taxon>
        <taxon>Pentapetalae</taxon>
        <taxon>rosids</taxon>
        <taxon>malvids</taxon>
        <taxon>Brassicales</taxon>
        <taxon>Brassicaceae</taxon>
        <taxon>Brassiceae</taxon>
        <taxon>Brassica</taxon>
    </lineage>
</organism>
<evidence type="ECO:0000256" key="3">
    <source>
        <dbReference type="ARBA" id="ARBA00022670"/>
    </source>
</evidence>
<comment type="caution">
    <text evidence="9">The sequence shown here is derived from an EMBL/GenBank/DDBJ whole genome shotgun (WGS) entry which is preliminary data.</text>
</comment>
<keyword evidence="10" id="KW-1185">Reference proteome</keyword>
<dbReference type="PANTHER" id="PTHR13291">
    <property type="entry name" value="JOSEPHIN 1, 2"/>
    <property type="match status" value="1"/>
</dbReference>
<comment type="catalytic activity">
    <reaction evidence="1">
        <text>Thiol-dependent hydrolysis of ester, thioester, amide, peptide and isopeptide bonds formed by the C-terminal Gly of ubiquitin (a 76-residue protein attached to proteins as an intracellular targeting signal).</text>
        <dbReference type="EC" id="3.4.19.12"/>
    </reaction>
</comment>
<feature type="region of interest" description="Disordered" evidence="7">
    <location>
        <begin position="226"/>
        <end position="257"/>
    </location>
</feature>
<evidence type="ECO:0000313" key="9">
    <source>
        <dbReference type="EMBL" id="KAH0886433.1"/>
    </source>
</evidence>
<evidence type="ECO:0000256" key="5">
    <source>
        <dbReference type="ARBA" id="ARBA00022801"/>
    </source>
</evidence>
<dbReference type="InterPro" id="IPR006155">
    <property type="entry name" value="Josephin"/>
</dbReference>
<accession>A0ABQ8A2H5</accession>
<gene>
    <name evidence="9" type="ORF">HID58_062529</name>
</gene>
<reference evidence="9 10" key="1">
    <citation type="submission" date="2021-05" db="EMBL/GenBank/DDBJ databases">
        <title>Genome Assembly of Synthetic Allotetraploid Brassica napus Reveals Homoeologous Exchanges between Subgenomes.</title>
        <authorList>
            <person name="Davis J.T."/>
        </authorList>
    </citation>
    <scope>NUCLEOTIDE SEQUENCE [LARGE SCALE GENOMIC DNA]</scope>
    <source>
        <strain evidence="10">cv. Da-Ae</strain>
        <tissue evidence="9">Seedling</tissue>
    </source>
</reference>
<dbReference type="PROSITE" id="PS50957">
    <property type="entry name" value="JOSEPHIN"/>
    <property type="match status" value="1"/>
</dbReference>
<keyword evidence="3" id="KW-0645">Protease</keyword>
<dbReference type="Pfam" id="PF02099">
    <property type="entry name" value="Josephin"/>
    <property type="match status" value="1"/>
</dbReference>
<feature type="region of interest" description="Disordered" evidence="7">
    <location>
        <begin position="156"/>
        <end position="186"/>
    </location>
</feature>
<dbReference type="Proteomes" id="UP000824890">
    <property type="component" value="Unassembled WGS sequence"/>
</dbReference>
<dbReference type="PANTHER" id="PTHR13291:SF3">
    <property type="entry name" value="UBIQUITINYL HYDROLASE 1"/>
    <property type="match status" value="1"/>
</dbReference>
<sequence length="288" mass="32157">MAGCESQIYHERQRLQFCLLHSLNNLFQPHHNTLTGNYDVNVMIAALEGKGKSVEWHDKRYGAYSINLGADTLMGIVLNVPVTRYVGLWRSRRWVVMRKINGVWYNLDCDLTVPQPFTSEDEVKGVWNVDSNLYVPKPFKDEDEVKGFLDHNLSSDMSATGTKRRNANTRPVTCGKQSSVKGSYGKSPGCTTSCGLRLPRKTEATAARLVKLLSCKLVKGLRLVVTRKKKKKKKRSPPLKPSSTGRSQPSVISVPNDTCRSEAIEDCIQFINSSTSFIRSSSVSGRTS</sequence>
<feature type="domain" description="Josephin" evidence="8">
    <location>
        <begin position="1"/>
        <end position="156"/>
    </location>
</feature>
<evidence type="ECO:0000256" key="6">
    <source>
        <dbReference type="PROSITE-ProRule" id="PRU00331"/>
    </source>
</evidence>
<dbReference type="EMBL" id="JAGKQM010000014">
    <property type="protein sequence ID" value="KAH0886433.1"/>
    <property type="molecule type" value="Genomic_DNA"/>
</dbReference>
<feature type="compositionally biased region" description="Polar residues" evidence="7">
    <location>
        <begin position="244"/>
        <end position="257"/>
    </location>
</feature>
<evidence type="ECO:0000256" key="1">
    <source>
        <dbReference type="ARBA" id="ARBA00000707"/>
    </source>
</evidence>
<dbReference type="Gene3D" id="3.90.70.40">
    <property type="match status" value="1"/>
</dbReference>
<evidence type="ECO:0000313" key="10">
    <source>
        <dbReference type="Proteomes" id="UP000824890"/>
    </source>
</evidence>
<evidence type="ECO:0000259" key="8">
    <source>
        <dbReference type="PROSITE" id="PS50957"/>
    </source>
</evidence>
<comment type="caution">
    <text evidence="6">Lacks conserved residue(s) required for the propagation of feature annotation.</text>
</comment>
<evidence type="ECO:0000256" key="2">
    <source>
        <dbReference type="ARBA" id="ARBA00012759"/>
    </source>
</evidence>
<dbReference type="EC" id="3.4.19.12" evidence="2"/>
<protein>
    <recommendedName>
        <fullName evidence="2">ubiquitinyl hydrolase 1</fullName>
        <ecNumber evidence="2">3.4.19.12</ecNumber>
    </recommendedName>
</protein>
<dbReference type="SMART" id="SM01246">
    <property type="entry name" value="Josephin"/>
    <property type="match status" value="1"/>
</dbReference>